<dbReference type="GeneTree" id="ENSGT00390000000537"/>
<comment type="subunit">
    <text evidence="3">Interacts with NELFB, NOL12 and PRNP.</text>
</comment>
<accession>A0A8C0AAJ9</accession>
<evidence type="ECO:0000256" key="4">
    <source>
        <dbReference type="ARBA" id="ARBA00016432"/>
    </source>
</evidence>
<protein>
    <recommendedName>
        <fullName evidence="4">Putative monooxygenase p33MONOX</fullName>
    </recommendedName>
</protein>
<evidence type="ECO:0000256" key="3">
    <source>
        <dbReference type="ARBA" id="ARBA00011791"/>
    </source>
</evidence>
<feature type="region of interest" description="Disordered" evidence="9">
    <location>
        <begin position="238"/>
        <end position="312"/>
    </location>
</feature>
<dbReference type="PANTHER" id="PTHR28342:SF1">
    <property type="entry name" value="MONOOXYGENASE P33MONOX-RELATED"/>
    <property type="match status" value="1"/>
</dbReference>
<keyword evidence="5" id="KW-0963">Cytoplasm</keyword>
<organism evidence="10 11">
    <name type="scientific">Bos mutus grunniens</name>
    <name type="common">Wild yak</name>
    <name type="synonym">Bos grunniens</name>
    <dbReference type="NCBI Taxonomy" id="30521"/>
    <lineage>
        <taxon>Eukaryota</taxon>
        <taxon>Metazoa</taxon>
        <taxon>Chordata</taxon>
        <taxon>Craniata</taxon>
        <taxon>Vertebrata</taxon>
        <taxon>Euteleostomi</taxon>
        <taxon>Mammalia</taxon>
        <taxon>Eutheria</taxon>
        <taxon>Laurasiatheria</taxon>
        <taxon>Artiodactyla</taxon>
        <taxon>Ruminantia</taxon>
        <taxon>Pecora</taxon>
        <taxon>Bovidae</taxon>
        <taxon>Bovinae</taxon>
        <taxon>Bos</taxon>
    </lineage>
</organism>
<dbReference type="PANTHER" id="PTHR28342">
    <property type="entry name" value="MONOOXYGENASE P33MONOX-RELATED"/>
    <property type="match status" value="1"/>
</dbReference>
<comment type="function">
    <text evidence="8">Potential NADPH-dependent oxidoreductase. May be involved in the regulation of neuronal survival, differentiation and axonal outgrowth.</text>
</comment>
<keyword evidence="11" id="KW-1185">Reference proteome</keyword>
<evidence type="ECO:0000256" key="7">
    <source>
        <dbReference type="ARBA" id="ARBA00023002"/>
    </source>
</evidence>
<evidence type="ECO:0000256" key="9">
    <source>
        <dbReference type="SAM" id="MobiDB-lite"/>
    </source>
</evidence>
<dbReference type="InterPro" id="IPR026759">
    <property type="entry name" value="P33MONOX"/>
</dbReference>
<evidence type="ECO:0000256" key="6">
    <source>
        <dbReference type="ARBA" id="ARBA00022857"/>
    </source>
</evidence>
<reference evidence="10" key="3">
    <citation type="submission" date="2025-09" db="UniProtKB">
        <authorList>
            <consortium name="Ensembl"/>
        </authorList>
    </citation>
    <scope>IDENTIFICATION</scope>
</reference>
<evidence type="ECO:0000313" key="11">
    <source>
        <dbReference type="Proteomes" id="UP000694520"/>
    </source>
</evidence>
<feature type="region of interest" description="Disordered" evidence="9">
    <location>
        <begin position="339"/>
        <end position="386"/>
    </location>
</feature>
<feature type="region of interest" description="Disordered" evidence="9">
    <location>
        <begin position="181"/>
        <end position="219"/>
    </location>
</feature>
<evidence type="ECO:0000256" key="8">
    <source>
        <dbReference type="ARBA" id="ARBA00025240"/>
    </source>
</evidence>
<evidence type="ECO:0000256" key="5">
    <source>
        <dbReference type="ARBA" id="ARBA00022490"/>
    </source>
</evidence>
<evidence type="ECO:0000313" key="10">
    <source>
        <dbReference type="Ensembl" id="ENSBGRP00000019662.1"/>
    </source>
</evidence>
<dbReference type="GO" id="GO:0016491">
    <property type="term" value="F:oxidoreductase activity"/>
    <property type="evidence" value="ECO:0007669"/>
    <property type="project" value="UniProtKB-KW"/>
</dbReference>
<reference evidence="10" key="1">
    <citation type="submission" date="2019-05" db="EMBL/GenBank/DDBJ databases">
        <authorList>
            <person name="Zhang S."/>
            <person name="Liu J."/>
        </authorList>
    </citation>
    <scope>NUCLEOTIDE SEQUENCE [LARGE SCALE GENOMIC DNA]</scope>
</reference>
<evidence type="ECO:0000256" key="2">
    <source>
        <dbReference type="ARBA" id="ARBA00008758"/>
    </source>
</evidence>
<comment type="subcellular location">
    <subcellularLocation>
        <location evidence="1">Cytoplasm</location>
    </subcellularLocation>
</comment>
<dbReference type="Pfam" id="PF15302">
    <property type="entry name" value="P33MONOX"/>
    <property type="match status" value="1"/>
</dbReference>
<sequence>MNPATNMNPAVPGRGSLLTSGLLSQSAFTSLRTSTSLNEKGLRVSLYRAISICPQPVTGPGIECWSRGAFLLGAGGFDTQSPGPKTLSARDDSGSCPIVDYNSQHTPALPSSCQVSREVTPPRESLSGRLPAAGILFSLPGWRLGPSVSLQAQRRSHHGLDPDCATTFRETWVFGASLVPGRRQLRGGGGRKEQTQESIQRFEQQAGLRDAGYTPHKGLTTEETKYLRVAEALHKLKLQSGETAREERQPASTQSTPSSSPQASPKQKSRGWFTSGSATALPGPSLSTMDSGSGDKDRSSADKWSLFGPRSLQKSESGGFAIQAYKGAQKPSPMEVMRAQATRRAEEPATFKPPKMDIPVTEGTKQLPRAHSLKPRDLNVLTPTGF</sequence>
<comment type="similarity">
    <text evidence="2">Belongs to the P33MONOX family.</text>
</comment>
<name>A0A8C0AAJ9_BOSMU</name>
<keyword evidence="7" id="KW-0560">Oxidoreductase</keyword>
<dbReference type="AlphaFoldDB" id="A0A8C0AAJ9"/>
<dbReference type="Proteomes" id="UP000694520">
    <property type="component" value="Chromosome 11"/>
</dbReference>
<reference evidence="10" key="2">
    <citation type="submission" date="2025-08" db="UniProtKB">
        <authorList>
            <consortium name="Ensembl"/>
        </authorList>
    </citation>
    <scope>IDENTIFICATION</scope>
</reference>
<proteinExistence type="inferred from homology"/>
<dbReference type="Ensembl" id="ENSBGRT00000022773.1">
    <property type="protein sequence ID" value="ENSBGRP00000019662.1"/>
    <property type="gene ID" value="ENSBGRG00000012351.1"/>
</dbReference>
<feature type="compositionally biased region" description="Low complexity" evidence="9">
    <location>
        <begin position="250"/>
        <end position="266"/>
    </location>
</feature>
<keyword evidence="6" id="KW-0521">NADP</keyword>
<dbReference type="GO" id="GO:0005737">
    <property type="term" value="C:cytoplasm"/>
    <property type="evidence" value="ECO:0007669"/>
    <property type="project" value="UniProtKB-SubCell"/>
</dbReference>
<evidence type="ECO:0000256" key="1">
    <source>
        <dbReference type="ARBA" id="ARBA00004496"/>
    </source>
</evidence>